<evidence type="ECO:0008006" key="4">
    <source>
        <dbReference type="Google" id="ProtNLM"/>
    </source>
</evidence>
<feature type="chain" id="PRO_5003215021" description="DUF2066 domain-containing protein" evidence="1">
    <location>
        <begin position="25"/>
        <end position="358"/>
    </location>
</feature>
<dbReference type="KEGG" id="psu:Psesu_1079"/>
<dbReference type="InterPro" id="IPR018642">
    <property type="entry name" value="DUF2066"/>
</dbReference>
<protein>
    <recommendedName>
        <fullName evidence="4">DUF2066 domain-containing protein</fullName>
    </recommendedName>
</protein>
<evidence type="ECO:0000256" key="1">
    <source>
        <dbReference type="SAM" id="SignalP"/>
    </source>
</evidence>
<proteinExistence type="predicted"/>
<dbReference type="OrthoDB" id="6195299at2"/>
<evidence type="ECO:0000313" key="2">
    <source>
        <dbReference type="EMBL" id="ADV26929.1"/>
    </source>
</evidence>
<dbReference type="HOGENOM" id="CLU_041769_1_0_6"/>
<evidence type="ECO:0000313" key="3">
    <source>
        <dbReference type="Proteomes" id="UP000008632"/>
    </source>
</evidence>
<gene>
    <name evidence="2" type="ordered locus">Psesu_1079</name>
</gene>
<dbReference type="Pfam" id="PF09839">
    <property type="entry name" value="DUF2066"/>
    <property type="match status" value="1"/>
</dbReference>
<dbReference type="RefSeq" id="WP_013534759.1">
    <property type="nucleotide sequence ID" value="NC_014924.1"/>
</dbReference>
<reference evidence="2 3" key="1">
    <citation type="submission" date="2011-01" db="EMBL/GenBank/DDBJ databases">
        <title>Complete sequence of Pseudoxanthomonas suwonensis 11-1.</title>
        <authorList>
            <consortium name="US DOE Joint Genome Institute"/>
            <person name="Lucas S."/>
            <person name="Copeland A."/>
            <person name="Lapidus A."/>
            <person name="Cheng J.-F."/>
            <person name="Goodwin L."/>
            <person name="Pitluck S."/>
            <person name="Teshima H."/>
            <person name="Detter J.C."/>
            <person name="Han C."/>
            <person name="Tapia R."/>
            <person name="Land M."/>
            <person name="Hauser L."/>
            <person name="Kyrpides N."/>
            <person name="Ivanova N."/>
            <person name="Ovchinnikova G."/>
            <person name="Siebers A.K."/>
            <person name="Allgaier M."/>
            <person name="Thelen M.P."/>
            <person name="Hugenholtz P."/>
            <person name="Gladden J."/>
            <person name="Woyke T."/>
        </authorList>
    </citation>
    <scope>NUCLEOTIDE SEQUENCE [LARGE SCALE GENOMIC DNA]</scope>
    <source>
        <strain evidence="3">11-1</strain>
    </source>
</reference>
<dbReference type="eggNOG" id="COG3249">
    <property type="taxonomic scope" value="Bacteria"/>
</dbReference>
<dbReference type="AlphaFoldDB" id="E6WRY0"/>
<dbReference type="Proteomes" id="UP000008632">
    <property type="component" value="Chromosome"/>
</dbReference>
<name>E6WRY0_PSEUU</name>
<dbReference type="EMBL" id="CP002446">
    <property type="protein sequence ID" value="ADV26929.1"/>
    <property type="molecule type" value="Genomic_DNA"/>
</dbReference>
<accession>E6WRY0</accession>
<feature type="signal peptide" evidence="1">
    <location>
        <begin position="1"/>
        <end position="24"/>
    </location>
</feature>
<sequence>MPVRRGPTLFLALLLCLPLMPALAQDGLRTEGEVASAQGLYAAEVPVNSQVDSARQAGYARALAQVLAKLSGDAGVASRPGVAQELRNADAYVDGYDYRQDQSTSPGGAPTFRTMLVVRFQPEAVDALVSALGLPVWAQPRPKPVVWLAIDDGSGPRLLGTGQVNAARPLLDRATERGYRLGLPTGAAAEQAVVGAIWRGDTAAVARASARYSPPMQLIGKMYRSGGGWATDWTFVDGGRVLATRTVSESDPRRALSSGADVAADALIQRYAKVPVSEPAGTYRVAVTGLSGAEDYLQVSALLQRLAVVRRIVPVRANADRVEFDLELLTGLSGLDRMLGQHAPIVPVEGVPGEYRIR</sequence>
<dbReference type="STRING" id="743721.Psesu_1079"/>
<organism evidence="2 3">
    <name type="scientific">Pseudoxanthomonas suwonensis (strain 11-1)</name>
    <dbReference type="NCBI Taxonomy" id="743721"/>
    <lineage>
        <taxon>Bacteria</taxon>
        <taxon>Pseudomonadati</taxon>
        <taxon>Pseudomonadota</taxon>
        <taxon>Gammaproteobacteria</taxon>
        <taxon>Lysobacterales</taxon>
        <taxon>Lysobacteraceae</taxon>
        <taxon>Pseudoxanthomonas</taxon>
    </lineage>
</organism>
<keyword evidence="3" id="KW-1185">Reference proteome</keyword>
<keyword evidence="1" id="KW-0732">Signal</keyword>